<accession>A0ACB7X7C3</accession>
<evidence type="ECO:0000313" key="1">
    <source>
        <dbReference type="EMBL" id="KAH7836465.1"/>
    </source>
</evidence>
<comment type="caution">
    <text evidence="1">The sequence shown here is derived from an EMBL/GenBank/DDBJ whole genome shotgun (WGS) entry which is preliminary data.</text>
</comment>
<keyword evidence="2" id="KW-1185">Reference proteome</keyword>
<organism evidence="1 2">
    <name type="scientific">Vaccinium darrowii</name>
    <dbReference type="NCBI Taxonomy" id="229202"/>
    <lineage>
        <taxon>Eukaryota</taxon>
        <taxon>Viridiplantae</taxon>
        <taxon>Streptophyta</taxon>
        <taxon>Embryophyta</taxon>
        <taxon>Tracheophyta</taxon>
        <taxon>Spermatophyta</taxon>
        <taxon>Magnoliopsida</taxon>
        <taxon>eudicotyledons</taxon>
        <taxon>Gunneridae</taxon>
        <taxon>Pentapetalae</taxon>
        <taxon>asterids</taxon>
        <taxon>Ericales</taxon>
        <taxon>Ericaceae</taxon>
        <taxon>Vaccinioideae</taxon>
        <taxon>Vaccinieae</taxon>
        <taxon>Vaccinium</taxon>
    </lineage>
</organism>
<reference evidence="1 2" key="1">
    <citation type="journal article" date="2021" name="Hortic Res">
        <title>High-quality reference genome and annotation aids understanding of berry development for evergreen blueberry (Vaccinium darrowii).</title>
        <authorList>
            <person name="Yu J."/>
            <person name="Hulse-Kemp A.M."/>
            <person name="Babiker E."/>
            <person name="Staton M."/>
        </authorList>
    </citation>
    <scope>NUCLEOTIDE SEQUENCE [LARGE SCALE GENOMIC DNA]</scope>
    <source>
        <strain evidence="2">cv. NJ 8807/NJ 8810</strain>
        <tissue evidence="1">Young leaf</tissue>
    </source>
</reference>
<proteinExistence type="predicted"/>
<sequence length="97" mass="11052">MDQSMTRLGGSLQVPSVQEQVAKEPLTTLPPRYIRLDQHPSLAIGTDSLPQVPVINLHSLFCGDETKLELEKLHHACKHWGFFQVPIYYIGVRPERF</sequence>
<dbReference type="Proteomes" id="UP000828048">
    <property type="component" value="Chromosome 6"/>
</dbReference>
<dbReference type="EMBL" id="CM037156">
    <property type="protein sequence ID" value="KAH7836465.1"/>
    <property type="molecule type" value="Genomic_DNA"/>
</dbReference>
<evidence type="ECO:0000313" key="2">
    <source>
        <dbReference type="Proteomes" id="UP000828048"/>
    </source>
</evidence>
<name>A0ACB7X7C3_9ERIC</name>
<gene>
    <name evidence="1" type="ORF">Vadar_001662</name>
</gene>
<protein>
    <submittedName>
        <fullName evidence="1">Uncharacterized protein</fullName>
    </submittedName>
</protein>